<dbReference type="Proteomes" id="UP000001194">
    <property type="component" value="Unassembled WGS sequence"/>
</dbReference>
<evidence type="ECO:0000256" key="1">
    <source>
        <dbReference type="SAM" id="MobiDB-lite"/>
    </source>
</evidence>
<dbReference type="PROSITE" id="PS51257">
    <property type="entry name" value="PROKAR_LIPOPROTEIN"/>
    <property type="match status" value="1"/>
</dbReference>
<feature type="compositionally biased region" description="Polar residues" evidence="1">
    <location>
        <begin position="50"/>
        <end position="68"/>
    </location>
</feature>
<dbReference type="AlphaFoldDB" id="B0DQE1"/>
<feature type="region of interest" description="Disordered" evidence="1">
    <location>
        <begin position="443"/>
        <end position="472"/>
    </location>
</feature>
<dbReference type="KEGG" id="lbc:LACBIDRAFT_331737"/>
<proteinExistence type="predicted"/>
<feature type="region of interest" description="Disordered" evidence="1">
    <location>
        <begin position="49"/>
        <end position="84"/>
    </location>
</feature>
<accession>B0DQE1</accession>
<dbReference type="HOGENOM" id="CLU_042422_0_0_1"/>
<keyword evidence="3" id="KW-1185">Reference proteome</keyword>
<organism evidence="3">
    <name type="scientific">Laccaria bicolor (strain S238N-H82 / ATCC MYA-4686)</name>
    <name type="common">Bicoloured deceiver</name>
    <name type="synonym">Laccaria laccata var. bicolor</name>
    <dbReference type="NCBI Taxonomy" id="486041"/>
    <lineage>
        <taxon>Eukaryota</taxon>
        <taxon>Fungi</taxon>
        <taxon>Dikarya</taxon>
        <taxon>Basidiomycota</taxon>
        <taxon>Agaricomycotina</taxon>
        <taxon>Agaricomycetes</taxon>
        <taxon>Agaricomycetidae</taxon>
        <taxon>Agaricales</taxon>
        <taxon>Agaricineae</taxon>
        <taxon>Hydnangiaceae</taxon>
        <taxon>Laccaria</taxon>
    </lineage>
</organism>
<dbReference type="InParanoid" id="B0DQE1"/>
<dbReference type="OrthoDB" id="3261928at2759"/>
<evidence type="ECO:0000313" key="2">
    <source>
        <dbReference type="EMBL" id="EDR03280.1"/>
    </source>
</evidence>
<reference evidence="2 3" key="1">
    <citation type="journal article" date="2008" name="Nature">
        <title>The genome of Laccaria bicolor provides insights into mycorrhizal symbiosis.</title>
        <authorList>
            <person name="Martin F."/>
            <person name="Aerts A."/>
            <person name="Ahren D."/>
            <person name="Brun A."/>
            <person name="Danchin E.G.J."/>
            <person name="Duchaussoy F."/>
            <person name="Gibon J."/>
            <person name="Kohler A."/>
            <person name="Lindquist E."/>
            <person name="Pereda V."/>
            <person name="Salamov A."/>
            <person name="Shapiro H.J."/>
            <person name="Wuyts J."/>
            <person name="Blaudez D."/>
            <person name="Buee M."/>
            <person name="Brokstein P."/>
            <person name="Canbaeck B."/>
            <person name="Cohen D."/>
            <person name="Courty P.E."/>
            <person name="Coutinho P.M."/>
            <person name="Delaruelle C."/>
            <person name="Detter J.C."/>
            <person name="Deveau A."/>
            <person name="DiFazio S."/>
            <person name="Duplessis S."/>
            <person name="Fraissinet-Tachet L."/>
            <person name="Lucic E."/>
            <person name="Frey-Klett P."/>
            <person name="Fourrey C."/>
            <person name="Feussner I."/>
            <person name="Gay G."/>
            <person name="Grimwood J."/>
            <person name="Hoegger P.J."/>
            <person name="Jain P."/>
            <person name="Kilaru S."/>
            <person name="Labbe J."/>
            <person name="Lin Y.C."/>
            <person name="Legue V."/>
            <person name="Le Tacon F."/>
            <person name="Marmeisse R."/>
            <person name="Melayah D."/>
            <person name="Montanini B."/>
            <person name="Muratet M."/>
            <person name="Nehls U."/>
            <person name="Niculita-Hirzel H."/>
            <person name="Oudot-Le Secq M.P."/>
            <person name="Peter M."/>
            <person name="Quesneville H."/>
            <person name="Rajashekar B."/>
            <person name="Reich M."/>
            <person name="Rouhier N."/>
            <person name="Schmutz J."/>
            <person name="Yin T."/>
            <person name="Chalot M."/>
            <person name="Henrissat B."/>
            <person name="Kuees U."/>
            <person name="Lucas S."/>
            <person name="Van de Peer Y."/>
            <person name="Podila G.K."/>
            <person name="Polle A."/>
            <person name="Pukkila P.J."/>
            <person name="Richardson P.M."/>
            <person name="Rouze P."/>
            <person name="Sanders I.R."/>
            <person name="Stajich J.E."/>
            <person name="Tunlid A."/>
            <person name="Tuskan G."/>
            <person name="Grigoriev I.V."/>
        </authorList>
    </citation>
    <scope>NUCLEOTIDE SEQUENCE [LARGE SCALE GENOMIC DNA]</scope>
    <source>
        <strain evidence="3">S238N-H82 / ATCC MYA-4686</strain>
    </source>
</reference>
<dbReference type="RefSeq" id="XP_001886076.1">
    <property type="nucleotide sequence ID" value="XM_001886041.1"/>
</dbReference>
<dbReference type="GeneID" id="6081796"/>
<name>B0DQE1_LACBS</name>
<gene>
    <name evidence="2" type="ORF">LACBIDRAFT_331737</name>
</gene>
<evidence type="ECO:0000313" key="3">
    <source>
        <dbReference type="Proteomes" id="UP000001194"/>
    </source>
</evidence>
<protein>
    <submittedName>
        <fullName evidence="2">Predicted protein</fullName>
    </submittedName>
</protein>
<dbReference type="EMBL" id="DS547125">
    <property type="protein sequence ID" value="EDR03280.1"/>
    <property type="molecule type" value="Genomic_DNA"/>
</dbReference>
<sequence>MNARTSKLYSIYSAVGIAWFMGCGQGLGDPNIMGALLGSTPTQLIGFRSQPETQKSRQSQQAMSNKENTAPVGPPLPPFAASPRRPSDFWLKNPAWIDGAIDPPHFYHSHDEIEAALRATGVSSRPYADQQAALLTPTPNHYANIQPQGQALREGRDVLNAASNASPGHLISVGMVYALAAAPGAGGRAPKGLVKQKPKTKMTNIVLDQITRTDFIKAFLATHNLSDKYSPGVHSGPDFKLSWSGSPGGKSGAATIQTDDEFRVALGHLLSKPKVKCTVSVEFDLDNMMGFRIQQLLPSAVDANTEPTDGELVYGTRVPHLDGFSEVTQLHGSIIMELKATWPCSTHLNEHGGAGYCYITNTSEHVRLNARRLKAWAAAVAAHVATKHVPPNISEFDGSRDGRLPGPRPRGRAGPGPSAATPNQLGDMMQLISGLLPLLGNMSRKRVHSESSSPARRNPVTPVCKAPVSPPLSPIPASDSELRSCLSDFAEVKGIDLTACEQALIMLDLTPDIIPDVPVHRLCDITHATEGQILKLHVFCRGWNAHLEEKKEKQHRIAL</sequence>
<feature type="region of interest" description="Disordered" evidence="1">
    <location>
        <begin position="390"/>
        <end position="424"/>
    </location>
</feature>